<dbReference type="Pfam" id="PF08711">
    <property type="entry name" value="Med26"/>
    <property type="match status" value="1"/>
</dbReference>
<dbReference type="OMA" id="KNDEYPG"/>
<name>A0A8B7NWS6_HYAAZ</name>
<evidence type="ECO:0000259" key="3">
    <source>
        <dbReference type="PROSITE" id="PS51319"/>
    </source>
</evidence>
<feature type="compositionally biased region" description="Basic and acidic residues" evidence="2">
    <location>
        <begin position="439"/>
        <end position="667"/>
    </location>
</feature>
<dbReference type="OrthoDB" id="44867at2759"/>
<feature type="compositionally biased region" description="Basic and acidic residues" evidence="2">
    <location>
        <begin position="398"/>
        <end position="431"/>
    </location>
</feature>
<accession>A0A8B7NWS6</accession>
<feature type="region of interest" description="Disordered" evidence="2">
    <location>
        <begin position="349"/>
        <end position="675"/>
    </location>
</feature>
<dbReference type="SUPFAM" id="SSF47676">
    <property type="entry name" value="Conserved domain common to transcription factors TFIIS, elongin A, CRSP70"/>
    <property type="match status" value="1"/>
</dbReference>
<dbReference type="Gene3D" id="1.20.930.10">
    <property type="entry name" value="Conserved domain common to transcription factors TFIIS, elongin A, CRSP70"/>
    <property type="match status" value="1"/>
</dbReference>
<feature type="compositionally biased region" description="Polar residues" evidence="2">
    <location>
        <begin position="794"/>
        <end position="841"/>
    </location>
</feature>
<evidence type="ECO:0000256" key="1">
    <source>
        <dbReference type="PROSITE-ProRule" id="PRU00649"/>
    </source>
</evidence>
<dbReference type="InterPro" id="IPR017923">
    <property type="entry name" value="TFIIS_N"/>
</dbReference>
<keyword evidence="1" id="KW-0539">Nucleus</keyword>
<feature type="compositionally biased region" description="Basic and acidic residues" evidence="2">
    <location>
        <begin position="379"/>
        <end position="389"/>
    </location>
</feature>
<dbReference type="PROSITE" id="PS51319">
    <property type="entry name" value="TFIIS_N"/>
    <property type="match status" value="1"/>
</dbReference>
<protein>
    <submittedName>
        <fullName evidence="5">1-phosphatidylinositol 3-phosphate 5-kinase</fullName>
    </submittedName>
</protein>
<sequence length="925" mass="104081">MDKYIIRTPRTEPRPASVVQPVKKLKQMTLEGLKGVVVLEDLERAKLALCRPDSTTGDLLQQLGLLAKKTPTKSILDSTGIGEVVSALRGAPDPAVAAEAKRVHKIWKRHHKLKKNRPIIEAVFDLRTQKVRNSARNLIKEALQSNLTAPESSSGRKKQVICENLSMDERYMSDLGTVVSTTSLGYSKGIRIDLDRYENAMSELQQGKPGADVSTGGNKSDLQGKHGADVSTGGNKSDLQGKPGAKESTDGVTNISDLQKEILADEPSFEDHEKILTSASSALDSSKILNVNVNIDLQENNCFDKKDARQFEKKRKLDNADEQSRPKKVKLECRTSAADKTIMSDRQLLTDSSGIKNDEYPGTETKNCFPELSLSVAESRAREKERPKDNQASNGKNNSKEKRGLNDDHSKETQASNDKHSNENRASNDKHSNKKRNDKHSQENRASNDKHSKENRASNDKHSQENRSSNDKHSKENRSSNEKHSQENRSSNDKHSKENRSSNDKHSQENRSSNDKHSKENRSSNDKHSQENRSSDDKHSKQNRASNDKHSKENRSSNDKHSKENRASNDKHSKENRSSNDKHSKENRASNDKHSNENRASNDKHSKENRASNDKHSQENRSSNDKHSKENRASNDKHSKENRSSNVKHSKENKASNKNGYKKERNSSHSLNANQEVYSSSIISEALSRCQNGLDDDSHSNLMEGYSSKCPSIGNPKPILVQPSELEATFTSLNEKTVRSKLNDKHQTDSPTDSRQKYCCVSMEKENSDVLQNKCLNEKSMPTSHSDVVHHHTNPSNRENKSSVNSAKLATSASVKTSNTEQINSKENTSPRTKHSSSSARSNDEITLHEDTSSKNIVPVNIDLDILSEAIERELFFENQRLINKSYRKTIRRLVFTLKHQDRVRRRVLRGRYSAAKIVSKCWQE</sequence>
<dbReference type="GO" id="GO:0005634">
    <property type="term" value="C:nucleus"/>
    <property type="evidence" value="ECO:0007669"/>
    <property type="project" value="UniProtKB-SubCell"/>
</dbReference>
<gene>
    <name evidence="5" type="primary">LOC108674788</name>
</gene>
<dbReference type="Proteomes" id="UP000694843">
    <property type="component" value="Unplaced"/>
</dbReference>
<feature type="region of interest" description="Disordered" evidence="2">
    <location>
        <begin position="781"/>
        <end position="850"/>
    </location>
</feature>
<keyword evidence="4" id="KW-1185">Reference proteome</keyword>
<dbReference type="AlphaFoldDB" id="A0A8B7NWS6"/>
<dbReference type="RefSeq" id="XP_018018249.1">
    <property type="nucleotide sequence ID" value="XM_018162760.2"/>
</dbReference>
<organism evidence="4 5">
    <name type="scientific">Hyalella azteca</name>
    <name type="common">Amphipod</name>
    <dbReference type="NCBI Taxonomy" id="294128"/>
    <lineage>
        <taxon>Eukaryota</taxon>
        <taxon>Metazoa</taxon>
        <taxon>Ecdysozoa</taxon>
        <taxon>Arthropoda</taxon>
        <taxon>Crustacea</taxon>
        <taxon>Multicrustacea</taxon>
        <taxon>Malacostraca</taxon>
        <taxon>Eumalacostraca</taxon>
        <taxon>Peracarida</taxon>
        <taxon>Amphipoda</taxon>
        <taxon>Senticaudata</taxon>
        <taxon>Talitrida</taxon>
        <taxon>Talitroidea</taxon>
        <taxon>Hyalellidae</taxon>
        <taxon>Hyalella</taxon>
    </lineage>
</organism>
<reference evidence="5" key="1">
    <citation type="submission" date="2025-08" db="UniProtKB">
        <authorList>
            <consortium name="RefSeq"/>
        </authorList>
    </citation>
    <scope>IDENTIFICATION</scope>
    <source>
        <tissue evidence="5">Whole organism</tissue>
    </source>
</reference>
<evidence type="ECO:0000313" key="5">
    <source>
        <dbReference type="RefSeq" id="XP_018018249.1"/>
    </source>
</evidence>
<feature type="domain" description="TFIIS N-terminal" evidence="3">
    <location>
        <begin position="40"/>
        <end position="114"/>
    </location>
</feature>
<evidence type="ECO:0000313" key="4">
    <source>
        <dbReference type="Proteomes" id="UP000694843"/>
    </source>
</evidence>
<proteinExistence type="predicted"/>
<evidence type="ECO:0000256" key="2">
    <source>
        <dbReference type="SAM" id="MobiDB-lite"/>
    </source>
</evidence>
<dbReference type="InterPro" id="IPR035441">
    <property type="entry name" value="TFIIS/LEDGF_dom_sf"/>
</dbReference>
<dbReference type="KEGG" id="hazt:108674788"/>
<feature type="region of interest" description="Disordered" evidence="2">
    <location>
        <begin position="205"/>
        <end position="252"/>
    </location>
</feature>
<dbReference type="GeneID" id="108674788"/>
<comment type="subcellular location">
    <subcellularLocation>
        <location evidence="1">Nucleus</location>
    </subcellularLocation>
</comment>